<feature type="transmembrane region" description="Helical" evidence="2">
    <location>
        <begin position="6"/>
        <end position="25"/>
    </location>
</feature>
<proteinExistence type="predicted"/>
<reference evidence="3 4" key="1">
    <citation type="submission" date="2013-02" db="EMBL/GenBank/DDBJ databases">
        <title>The Genome Sequence of Acinetobacter calcoaceticus CIP 81.8.</title>
        <authorList>
            <consortium name="The Broad Institute Genome Sequencing Platform"/>
            <consortium name="The Broad Institute Genome Sequencing Center for Infectious Disease"/>
            <person name="Cerqueira G."/>
            <person name="Feldgarden M."/>
            <person name="Courvalin P."/>
            <person name="Perichon B."/>
            <person name="Grillot-Courvalin C."/>
            <person name="Clermont D."/>
            <person name="Rocha E."/>
            <person name="Yoon E.-J."/>
            <person name="Nemec A."/>
            <person name="Walker B."/>
            <person name="Young S.K."/>
            <person name="Zeng Q."/>
            <person name="Gargeya S."/>
            <person name="Fitzgerald M."/>
            <person name="Haas B."/>
            <person name="Abouelleil A."/>
            <person name="Alvarado L."/>
            <person name="Arachchi H.M."/>
            <person name="Berlin A.M."/>
            <person name="Chapman S.B."/>
            <person name="Dewar J."/>
            <person name="Goldberg J."/>
            <person name="Griggs A."/>
            <person name="Gujja S."/>
            <person name="Hansen M."/>
            <person name="Howarth C."/>
            <person name="Imamovic A."/>
            <person name="Larimer J."/>
            <person name="McCowan C."/>
            <person name="Murphy C."/>
            <person name="Neiman D."/>
            <person name="Pearson M."/>
            <person name="Priest M."/>
            <person name="Roberts A."/>
            <person name="Saif S."/>
            <person name="Shea T."/>
            <person name="Sisk P."/>
            <person name="Sykes S."/>
            <person name="Wortman J."/>
            <person name="Nusbaum C."/>
            <person name="Birren B."/>
        </authorList>
    </citation>
    <scope>NUCLEOTIDE SEQUENCE [LARGE SCALE GENOMIC DNA]</scope>
    <source>
        <strain evidence="3 4">CIP 81.8</strain>
    </source>
</reference>
<dbReference type="Proteomes" id="UP000013024">
    <property type="component" value="Unassembled WGS sequence"/>
</dbReference>
<feature type="coiled-coil region" evidence="1">
    <location>
        <begin position="67"/>
        <end position="101"/>
    </location>
</feature>
<evidence type="ECO:0000256" key="2">
    <source>
        <dbReference type="SAM" id="Phobius"/>
    </source>
</evidence>
<evidence type="ECO:0000313" key="4">
    <source>
        <dbReference type="Proteomes" id="UP000013024"/>
    </source>
</evidence>
<sequence length="230" mass="26776">MVKNVVKIGWILTFIWILIIVYLLIKKPIPSTLNEIGDFIAGVSSPLAFLWVVVGYYQSQQALVLQAEELSHNTQALTAQVEEMKKTTEIQEDQLSEMKAQYEETALNEQKKLQPFFHVKIENVANMKEYQIIELGLCCENGFARNIAIEHVESGSISDFQSFIKSKDKLNLKINIIVKSMSELNNNSFDIIYWDINHQYMKQRFKFFKNNMDNNNFLFDKFIYSQKKAP</sequence>
<protein>
    <submittedName>
        <fullName evidence="3">Uncharacterized protein</fullName>
    </submittedName>
</protein>
<comment type="caution">
    <text evidence="3">The sequence shown here is derived from an EMBL/GenBank/DDBJ whole genome shotgun (WGS) entry which is preliminary data.</text>
</comment>
<evidence type="ECO:0000313" key="3">
    <source>
        <dbReference type="EMBL" id="ENV98967.1"/>
    </source>
</evidence>
<keyword evidence="2" id="KW-1133">Transmembrane helix</keyword>
<keyword evidence="4" id="KW-1185">Reference proteome</keyword>
<dbReference type="EMBL" id="APQI01000004">
    <property type="protein sequence ID" value="ENV98967.1"/>
    <property type="molecule type" value="Genomic_DNA"/>
</dbReference>
<name>A0ABN0K6N5_ACICA</name>
<gene>
    <name evidence="3" type="ORF">F936_02050</name>
</gene>
<accession>A0ABN0K6N5</accession>
<organism evidence="3 4">
    <name type="scientific">Acinetobacter calcoaceticus DSM 30006 = CIP 81.8</name>
    <dbReference type="NCBI Taxonomy" id="981331"/>
    <lineage>
        <taxon>Bacteria</taxon>
        <taxon>Pseudomonadati</taxon>
        <taxon>Pseudomonadota</taxon>
        <taxon>Gammaproteobacteria</taxon>
        <taxon>Moraxellales</taxon>
        <taxon>Moraxellaceae</taxon>
        <taxon>Acinetobacter</taxon>
        <taxon>Acinetobacter calcoaceticus/baumannii complex</taxon>
    </lineage>
</organism>
<dbReference type="RefSeq" id="WP_005047209.1">
    <property type="nucleotide sequence ID" value="NZ_KB849780.1"/>
</dbReference>
<evidence type="ECO:0000256" key="1">
    <source>
        <dbReference type="SAM" id="Coils"/>
    </source>
</evidence>
<keyword evidence="2" id="KW-0812">Transmembrane</keyword>
<dbReference type="GeneID" id="92919574"/>
<keyword evidence="1" id="KW-0175">Coiled coil</keyword>
<keyword evidence="2" id="KW-0472">Membrane</keyword>
<feature type="transmembrane region" description="Helical" evidence="2">
    <location>
        <begin position="37"/>
        <end position="57"/>
    </location>
</feature>